<keyword evidence="2" id="KW-1185">Reference proteome</keyword>
<dbReference type="AlphaFoldDB" id="A0A4Y2BAD5"/>
<reference evidence="1 2" key="1">
    <citation type="journal article" date="2019" name="Sci. Rep.">
        <title>Orb-weaving spider Araneus ventricosus genome elucidates the spidroin gene catalogue.</title>
        <authorList>
            <person name="Kono N."/>
            <person name="Nakamura H."/>
            <person name="Ohtoshi R."/>
            <person name="Moran D.A.P."/>
            <person name="Shinohara A."/>
            <person name="Yoshida Y."/>
            <person name="Fujiwara M."/>
            <person name="Mori M."/>
            <person name="Tomita M."/>
            <person name="Arakawa K."/>
        </authorList>
    </citation>
    <scope>NUCLEOTIDE SEQUENCE [LARGE SCALE GENOMIC DNA]</scope>
</reference>
<organism evidence="1 2">
    <name type="scientific">Araneus ventricosus</name>
    <name type="common">Orbweaver spider</name>
    <name type="synonym">Epeira ventricosa</name>
    <dbReference type="NCBI Taxonomy" id="182803"/>
    <lineage>
        <taxon>Eukaryota</taxon>
        <taxon>Metazoa</taxon>
        <taxon>Ecdysozoa</taxon>
        <taxon>Arthropoda</taxon>
        <taxon>Chelicerata</taxon>
        <taxon>Arachnida</taxon>
        <taxon>Araneae</taxon>
        <taxon>Araneomorphae</taxon>
        <taxon>Entelegynae</taxon>
        <taxon>Araneoidea</taxon>
        <taxon>Araneidae</taxon>
        <taxon>Araneus</taxon>
    </lineage>
</organism>
<accession>A0A4Y2BAD5</accession>
<dbReference type="EMBL" id="BGPR01082657">
    <property type="protein sequence ID" value="GBL88064.1"/>
    <property type="molecule type" value="Genomic_DNA"/>
</dbReference>
<gene>
    <name evidence="1" type="ORF">AVEN_3459_1</name>
</gene>
<dbReference type="Proteomes" id="UP000499080">
    <property type="component" value="Unassembled WGS sequence"/>
</dbReference>
<name>A0A4Y2BAD5_ARAVE</name>
<evidence type="ECO:0000313" key="1">
    <source>
        <dbReference type="EMBL" id="GBL88064.1"/>
    </source>
</evidence>
<evidence type="ECO:0000313" key="2">
    <source>
        <dbReference type="Proteomes" id="UP000499080"/>
    </source>
</evidence>
<protein>
    <submittedName>
        <fullName evidence="1">Uncharacterized protein</fullName>
    </submittedName>
</protein>
<proteinExistence type="predicted"/>
<comment type="caution">
    <text evidence="1">The sequence shown here is derived from an EMBL/GenBank/DDBJ whole genome shotgun (WGS) entry which is preliminary data.</text>
</comment>
<sequence length="130" mass="14873">MDCGRWNSEQWHRSYGAWLGKRRVARGSYLWTVVGEIPNSRAIPTARGFRNLESLEVRTHGLWSVEFRTVAPVLRRAVSQTSSRPRFILMDCGRWNSEQSRHSFAAWLGKSLSSTRVDGCTDAVCRSPFL</sequence>